<feature type="transmembrane region" description="Helical" evidence="2">
    <location>
        <begin position="502"/>
        <end position="520"/>
    </location>
</feature>
<comment type="caution">
    <text evidence="3">The sequence shown here is derived from an EMBL/GenBank/DDBJ whole genome shotgun (WGS) entry which is preliminary data.</text>
</comment>
<proteinExistence type="predicted"/>
<evidence type="ECO:0000256" key="2">
    <source>
        <dbReference type="SAM" id="Phobius"/>
    </source>
</evidence>
<keyword evidence="2" id="KW-0812">Transmembrane</keyword>
<feature type="transmembrane region" description="Helical" evidence="2">
    <location>
        <begin position="175"/>
        <end position="193"/>
    </location>
</feature>
<keyword evidence="2" id="KW-0472">Membrane</keyword>
<evidence type="ECO:0000256" key="1">
    <source>
        <dbReference type="SAM" id="MobiDB-lite"/>
    </source>
</evidence>
<organism evidence="3 4">
    <name type="scientific">Brassica napus</name>
    <name type="common">Rape</name>
    <dbReference type="NCBI Taxonomy" id="3708"/>
    <lineage>
        <taxon>Eukaryota</taxon>
        <taxon>Viridiplantae</taxon>
        <taxon>Streptophyta</taxon>
        <taxon>Embryophyta</taxon>
        <taxon>Tracheophyta</taxon>
        <taxon>Spermatophyta</taxon>
        <taxon>Magnoliopsida</taxon>
        <taxon>eudicotyledons</taxon>
        <taxon>Gunneridae</taxon>
        <taxon>Pentapetalae</taxon>
        <taxon>rosids</taxon>
        <taxon>malvids</taxon>
        <taxon>Brassicales</taxon>
        <taxon>Brassicaceae</taxon>
        <taxon>Brassiceae</taxon>
        <taxon>Brassica</taxon>
    </lineage>
</organism>
<evidence type="ECO:0008006" key="5">
    <source>
        <dbReference type="Google" id="ProtNLM"/>
    </source>
</evidence>
<gene>
    <name evidence="3" type="ORF">HID58_049311</name>
</gene>
<keyword evidence="2" id="KW-1133">Transmembrane helix</keyword>
<keyword evidence="4" id="KW-1185">Reference proteome</keyword>
<feature type="transmembrane region" description="Helical" evidence="2">
    <location>
        <begin position="145"/>
        <end position="169"/>
    </location>
</feature>
<dbReference type="Proteomes" id="UP000824890">
    <property type="component" value="Unassembled WGS sequence"/>
</dbReference>
<feature type="region of interest" description="Disordered" evidence="1">
    <location>
        <begin position="218"/>
        <end position="246"/>
    </location>
</feature>
<feature type="region of interest" description="Disordered" evidence="1">
    <location>
        <begin position="262"/>
        <end position="343"/>
    </location>
</feature>
<evidence type="ECO:0000313" key="4">
    <source>
        <dbReference type="Proteomes" id="UP000824890"/>
    </source>
</evidence>
<feature type="compositionally biased region" description="Polar residues" evidence="1">
    <location>
        <begin position="225"/>
        <end position="241"/>
    </location>
</feature>
<sequence>MDEETHEEDLVLERSLQVRKESIRNRKYLYLSRFGFEYVNAEIGDSVGEKLASEKGEYKKLRDTGRRSSHVVRSLSREFEVASTPADECDMVVVLLHQILVELKELNVKSALSLWLSAWFAFFALLVIMVMTPSNKRMLRRLAKAAYVGVSVALFFLVIALGTATVAMFKSRYCLVGAALLGLFFFVTPFYFISERIRIKLFQCTGFSLTGNDPQSDQAAYVPATPSSSPRAIHTPSSAGSTGLGNEEDLVLERSLQVRKESIRNHKGDSVGEKLASEKGEYKKPGDSVGEKLASEKGEYKKPVGEKLASEKGEYKKPGDTEKLASEKGEYKKPGDTGRRSSHVVRSLSREFEVASTPADECDMVVVLLHQILVKLKELNVKSAVLPMKAKPWESPYLTNTRTIMGTVAGLLVTVALAGGINPHVSLLNKRFFKLTFQLSLWLFAWFAFFALLVIMVMTPSNKRMLRRLVKAAYVGVSVASFFLVIALGTATVAMFKSRYCLVGAALLGFFFFVTPFYFISERIRIKLFQCTGFSLTGNDPQSDQAAYVPTTPSSSPRAIHTPSSAGSTGLGNVLGQEN</sequence>
<feature type="region of interest" description="Disordered" evidence="1">
    <location>
        <begin position="542"/>
        <end position="579"/>
    </location>
</feature>
<protein>
    <recommendedName>
        <fullName evidence="5">PGG domain-containing protein</fullName>
    </recommendedName>
</protein>
<feature type="transmembrane region" description="Helical" evidence="2">
    <location>
        <begin position="112"/>
        <end position="133"/>
    </location>
</feature>
<feature type="compositionally biased region" description="Polar residues" evidence="1">
    <location>
        <begin position="542"/>
        <end position="568"/>
    </location>
</feature>
<feature type="compositionally biased region" description="Basic and acidic residues" evidence="1">
    <location>
        <begin position="262"/>
        <end position="339"/>
    </location>
</feature>
<reference evidence="3 4" key="1">
    <citation type="submission" date="2021-05" db="EMBL/GenBank/DDBJ databases">
        <title>Genome Assembly of Synthetic Allotetraploid Brassica napus Reveals Homoeologous Exchanges between Subgenomes.</title>
        <authorList>
            <person name="Davis J.T."/>
        </authorList>
    </citation>
    <scope>NUCLEOTIDE SEQUENCE [LARGE SCALE GENOMIC DNA]</scope>
    <source>
        <strain evidence="4">cv. Da-Ae</strain>
        <tissue evidence="3">Seedling</tissue>
    </source>
</reference>
<name>A0ABQ8B4W9_BRANA</name>
<feature type="transmembrane region" description="Helical" evidence="2">
    <location>
        <begin position="472"/>
        <end position="496"/>
    </location>
</feature>
<accession>A0ABQ8B4W9</accession>
<dbReference type="EMBL" id="JAGKQM010000012">
    <property type="protein sequence ID" value="KAH0899743.1"/>
    <property type="molecule type" value="Genomic_DNA"/>
</dbReference>
<feature type="transmembrane region" description="Helical" evidence="2">
    <location>
        <begin position="403"/>
        <end position="421"/>
    </location>
</feature>
<feature type="transmembrane region" description="Helical" evidence="2">
    <location>
        <begin position="441"/>
        <end position="460"/>
    </location>
</feature>
<evidence type="ECO:0000313" key="3">
    <source>
        <dbReference type="EMBL" id="KAH0899743.1"/>
    </source>
</evidence>